<reference evidence="2" key="1">
    <citation type="journal article" date="2019" name="Int. J. Syst. Evol. Microbiol.">
        <title>The Global Catalogue of Microorganisms (GCM) 10K type strain sequencing project: providing services to taxonomists for standard genome sequencing and annotation.</title>
        <authorList>
            <consortium name="The Broad Institute Genomics Platform"/>
            <consortium name="The Broad Institute Genome Sequencing Center for Infectious Disease"/>
            <person name="Wu L."/>
            <person name="Ma J."/>
        </authorList>
    </citation>
    <scope>NUCLEOTIDE SEQUENCE [LARGE SCALE GENOMIC DNA]</scope>
    <source>
        <strain evidence="2">CGMCC 4.7367</strain>
    </source>
</reference>
<comment type="caution">
    <text evidence="1">The sequence shown here is derived from an EMBL/GenBank/DDBJ whole genome shotgun (WGS) entry which is preliminary data.</text>
</comment>
<dbReference type="Proteomes" id="UP000605568">
    <property type="component" value="Unassembled WGS sequence"/>
</dbReference>
<name>A0ABQ3MJ23_9PSEU</name>
<organism evidence="1 2">
    <name type="scientific">Lentzea cavernae</name>
    <dbReference type="NCBI Taxonomy" id="2020703"/>
    <lineage>
        <taxon>Bacteria</taxon>
        <taxon>Bacillati</taxon>
        <taxon>Actinomycetota</taxon>
        <taxon>Actinomycetes</taxon>
        <taxon>Pseudonocardiales</taxon>
        <taxon>Pseudonocardiaceae</taxon>
        <taxon>Lentzea</taxon>
    </lineage>
</organism>
<accession>A0ABQ3MJ23</accession>
<sequence length="109" mass="12054">MPGSARSEVVTKRFPVPTSTDMDTVSEMENGIRVAEGRDPVKVEVSTAAASAGTGRATRTGPEISNITAATRLTGRRKRVLRIIKKSPRLRFMIFHDLHIRLMPCRHAK</sequence>
<protein>
    <submittedName>
        <fullName evidence="1">Uncharacterized protein</fullName>
    </submittedName>
</protein>
<gene>
    <name evidence="1" type="ORF">GCM10017774_41760</name>
</gene>
<keyword evidence="2" id="KW-1185">Reference proteome</keyword>
<dbReference type="EMBL" id="BNAR01000006">
    <property type="protein sequence ID" value="GHH43731.1"/>
    <property type="molecule type" value="Genomic_DNA"/>
</dbReference>
<proteinExistence type="predicted"/>
<evidence type="ECO:0000313" key="2">
    <source>
        <dbReference type="Proteomes" id="UP000605568"/>
    </source>
</evidence>
<evidence type="ECO:0000313" key="1">
    <source>
        <dbReference type="EMBL" id="GHH43731.1"/>
    </source>
</evidence>